<keyword evidence="3 8" id="KW-0436">Ligase</keyword>
<comment type="function">
    <text evidence="8">Ligates lysine onto the cytidine present at position 34 of the AUA codon-specific tRNA(Ile) that contains the anticodon CAU, in an ATP-dependent manner. Cytidine is converted to lysidine, thus changing the amino acid specificity of the tRNA from methionine to isoleucine.</text>
</comment>
<keyword evidence="6 8" id="KW-0067">ATP-binding</keyword>
<evidence type="ECO:0000256" key="5">
    <source>
        <dbReference type="ARBA" id="ARBA00022741"/>
    </source>
</evidence>
<dbReference type="RefSeq" id="WP_009501251.1">
    <property type="nucleotide sequence ID" value="NZ_ANIN01000001.1"/>
</dbReference>
<evidence type="ECO:0000256" key="2">
    <source>
        <dbReference type="ARBA" id="ARBA00022490"/>
    </source>
</evidence>
<evidence type="ECO:0000256" key="3">
    <source>
        <dbReference type="ARBA" id="ARBA00022598"/>
    </source>
</evidence>
<comment type="similarity">
    <text evidence="8">Belongs to the tRNA(Ile)-lysidine synthase family.</text>
</comment>
<dbReference type="SUPFAM" id="SSF82829">
    <property type="entry name" value="MesJ substrate recognition domain-like"/>
    <property type="match status" value="1"/>
</dbReference>
<comment type="caution">
    <text evidence="12">The sequence shown here is derived from an EMBL/GenBank/DDBJ whole genome shotgun (WGS) entry which is preliminary data.</text>
</comment>
<gene>
    <name evidence="8" type="primary">tilS</name>
    <name evidence="12" type="ORF">MOMA_00645</name>
</gene>
<dbReference type="EC" id="6.3.4.19" evidence="8"/>
<keyword evidence="13" id="KW-1185">Reference proteome</keyword>
<dbReference type="PANTHER" id="PTHR43033">
    <property type="entry name" value="TRNA(ILE)-LYSIDINE SYNTHASE-RELATED"/>
    <property type="match status" value="1"/>
</dbReference>
<dbReference type="SUPFAM" id="SSF56037">
    <property type="entry name" value="PheT/TilS domain"/>
    <property type="match status" value="1"/>
</dbReference>
<dbReference type="Gene3D" id="1.20.59.20">
    <property type="match status" value="1"/>
</dbReference>
<evidence type="ECO:0000256" key="6">
    <source>
        <dbReference type="ARBA" id="ARBA00022840"/>
    </source>
</evidence>
<dbReference type="STRING" id="1230338.MOMA_00645"/>
<evidence type="ECO:0000256" key="7">
    <source>
        <dbReference type="ARBA" id="ARBA00048539"/>
    </source>
</evidence>
<evidence type="ECO:0000256" key="4">
    <source>
        <dbReference type="ARBA" id="ARBA00022694"/>
    </source>
</evidence>
<keyword evidence="2 8" id="KW-0963">Cytoplasm</keyword>
<comment type="domain">
    <text evidence="8">The N-terminal region contains the highly conserved SGGXDS motif, predicted to be a P-loop motif involved in ATP binding.</text>
</comment>
<dbReference type="Proteomes" id="UP000023795">
    <property type="component" value="Unassembled WGS sequence"/>
</dbReference>
<dbReference type="AlphaFoldDB" id="L2F7J4"/>
<dbReference type="InterPro" id="IPR014729">
    <property type="entry name" value="Rossmann-like_a/b/a_fold"/>
</dbReference>
<feature type="binding site" evidence="8">
    <location>
        <begin position="31"/>
        <end position="36"/>
    </location>
    <ligand>
        <name>ATP</name>
        <dbReference type="ChEBI" id="CHEBI:30616"/>
    </ligand>
</feature>
<comment type="catalytic activity">
    <reaction evidence="7 8">
        <text>cytidine(34) in tRNA(Ile2) + L-lysine + ATP = lysidine(34) in tRNA(Ile2) + AMP + diphosphate + H(+)</text>
        <dbReference type="Rhea" id="RHEA:43744"/>
        <dbReference type="Rhea" id="RHEA-COMP:10625"/>
        <dbReference type="Rhea" id="RHEA-COMP:10670"/>
        <dbReference type="ChEBI" id="CHEBI:15378"/>
        <dbReference type="ChEBI" id="CHEBI:30616"/>
        <dbReference type="ChEBI" id="CHEBI:32551"/>
        <dbReference type="ChEBI" id="CHEBI:33019"/>
        <dbReference type="ChEBI" id="CHEBI:82748"/>
        <dbReference type="ChEBI" id="CHEBI:83665"/>
        <dbReference type="ChEBI" id="CHEBI:456215"/>
        <dbReference type="EC" id="6.3.4.19"/>
    </reaction>
</comment>
<evidence type="ECO:0000259" key="9">
    <source>
        <dbReference type="Pfam" id="PF01171"/>
    </source>
</evidence>
<evidence type="ECO:0000256" key="1">
    <source>
        <dbReference type="ARBA" id="ARBA00004496"/>
    </source>
</evidence>
<evidence type="ECO:0000256" key="8">
    <source>
        <dbReference type="HAMAP-Rule" id="MF_01161"/>
    </source>
</evidence>
<accession>L2F7J4</accession>
<reference evidence="12 13" key="1">
    <citation type="journal article" date="2013" name="Genome Announc.">
        <title>Genome Sequence of Moraxella macacae 0408225, a Novel Bacterial Species Isolated from a Cynomolgus Macaque with Epistaxis.</title>
        <authorList>
            <person name="Ladner J.T."/>
            <person name="Whitehouse C.A."/>
            <person name="Koroleva G.I."/>
            <person name="Palacios G.F."/>
        </authorList>
    </citation>
    <scope>NUCLEOTIDE SEQUENCE [LARGE SCALE GENOMIC DNA]</scope>
    <source>
        <strain evidence="12 13">0408225</strain>
    </source>
</reference>
<dbReference type="PATRIC" id="fig|1230338.3.peg.133"/>
<dbReference type="InterPro" id="IPR012796">
    <property type="entry name" value="Lysidine-tRNA-synth_C"/>
</dbReference>
<dbReference type="InterPro" id="IPR015262">
    <property type="entry name" value="tRNA_Ile_lys_synt_subst-bd"/>
</dbReference>
<dbReference type="GO" id="GO:0006400">
    <property type="term" value="P:tRNA modification"/>
    <property type="evidence" value="ECO:0007669"/>
    <property type="project" value="UniProtKB-UniRule"/>
</dbReference>
<feature type="domain" description="tRNA(Ile)-lysidine/2-thiocytidine synthase N-terminal" evidence="9">
    <location>
        <begin position="26"/>
        <end position="192"/>
    </location>
</feature>
<dbReference type="Pfam" id="PF01171">
    <property type="entry name" value="ATP_bind_3"/>
    <property type="match status" value="1"/>
</dbReference>
<organism evidence="12 13">
    <name type="scientific">Moraxella macacae 0408225</name>
    <dbReference type="NCBI Taxonomy" id="1230338"/>
    <lineage>
        <taxon>Bacteria</taxon>
        <taxon>Pseudomonadati</taxon>
        <taxon>Pseudomonadota</taxon>
        <taxon>Gammaproteobacteria</taxon>
        <taxon>Moraxellales</taxon>
        <taxon>Moraxellaceae</taxon>
        <taxon>Moraxella</taxon>
    </lineage>
</organism>
<evidence type="ECO:0000259" key="10">
    <source>
        <dbReference type="Pfam" id="PF09179"/>
    </source>
</evidence>
<keyword evidence="4 8" id="KW-0819">tRNA processing</keyword>
<dbReference type="InterPro" id="IPR012795">
    <property type="entry name" value="tRNA_Ile_lys_synt_N"/>
</dbReference>
<evidence type="ECO:0000313" key="12">
    <source>
        <dbReference type="EMBL" id="ELA08875.1"/>
    </source>
</evidence>
<dbReference type="GO" id="GO:0005524">
    <property type="term" value="F:ATP binding"/>
    <property type="evidence" value="ECO:0007669"/>
    <property type="project" value="UniProtKB-UniRule"/>
</dbReference>
<evidence type="ECO:0000259" key="11">
    <source>
        <dbReference type="Pfam" id="PF11734"/>
    </source>
</evidence>
<dbReference type="Pfam" id="PF09179">
    <property type="entry name" value="TilS"/>
    <property type="match status" value="1"/>
</dbReference>
<dbReference type="GO" id="GO:0032267">
    <property type="term" value="F:tRNA(Ile)-lysidine synthase activity"/>
    <property type="evidence" value="ECO:0007669"/>
    <property type="project" value="UniProtKB-EC"/>
</dbReference>
<dbReference type="SUPFAM" id="SSF52402">
    <property type="entry name" value="Adenine nucleotide alpha hydrolases-like"/>
    <property type="match status" value="1"/>
</dbReference>
<dbReference type="OrthoDB" id="9807403at2"/>
<evidence type="ECO:0000313" key="13">
    <source>
        <dbReference type="Proteomes" id="UP000023795"/>
    </source>
</evidence>
<comment type="subcellular location">
    <subcellularLocation>
        <location evidence="1 8">Cytoplasm</location>
    </subcellularLocation>
</comment>
<dbReference type="Pfam" id="PF11734">
    <property type="entry name" value="TilS_C"/>
    <property type="match status" value="1"/>
</dbReference>
<dbReference type="eggNOG" id="COG0037">
    <property type="taxonomic scope" value="Bacteria"/>
</dbReference>
<dbReference type="InterPro" id="IPR011063">
    <property type="entry name" value="TilS/TtcA_N"/>
</dbReference>
<keyword evidence="5 8" id="KW-0547">Nucleotide-binding</keyword>
<dbReference type="GO" id="GO:0005737">
    <property type="term" value="C:cytoplasm"/>
    <property type="evidence" value="ECO:0007669"/>
    <property type="project" value="UniProtKB-SubCell"/>
</dbReference>
<sequence length="425" mass="49399">MHPILHTIWQSYHKHILSNFSPNQSIYIACSGGRDSMCLLYACHLLKLPIKVIHINHQLQAVNDDWQTKVEQFCQLHQIPCQTKRLIWQNPSHVNEQNARDARYQAFCQLTSPGAIIATGHHAYDQAETVLANFCQGTGITGLLGMSTFSTQHAFAKPLHLWRPLLSISRDTISEFVALHQIPYVDDPTNQYQPCHTEDFDNTNNQRAWLRHEVFPILNLRFHKVSQNIARTCQNLAKSEQILQEIYQQDLAFCQTTNSWTMQQQCLNIDNLQKLSQARIFQLLHYWVKAKKPFAPNQHIIEQIYQLILTKNSEQQTIIAWQGIQIRRYQQTLYRLDANYLAVLAQNLPLFWHNSNHATDPYQSRNINPGESFQRLGKSHHERFKKICQALKIPAWERGFASVLQKNGQDFALCFANQCVFLTNF</sequence>
<dbReference type="PANTHER" id="PTHR43033:SF1">
    <property type="entry name" value="TRNA(ILE)-LYSIDINE SYNTHASE-RELATED"/>
    <property type="match status" value="1"/>
</dbReference>
<feature type="domain" description="tRNA(Ile)-lysidine synthase substrate-binding" evidence="10">
    <location>
        <begin position="267"/>
        <end position="334"/>
    </location>
</feature>
<dbReference type="CDD" id="cd01992">
    <property type="entry name" value="TilS_N"/>
    <property type="match status" value="1"/>
</dbReference>
<dbReference type="NCBIfam" id="TIGR02432">
    <property type="entry name" value="lysidine_TilS_N"/>
    <property type="match status" value="1"/>
</dbReference>
<protein>
    <recommendedName>
        <fullName evidence="8">tRNA(Ile)-lysidine synthase</fullName>
        <ecNumber evidence="8">6.3.4.19</ecNumber>
    </recommendedName>
    <alternativeName>
        <fullName evidence="8">tRNA(Ile)-2-lysyl-cytidine synthase</fullName>
    </alternativeName>
    <alternativeName>
        <fullName evidence="8">tRNA(Ile)-lysidine synthetase</fullName>
    </alternativeName>
</protein>
<proteinExistence type="inferred from homology"/>
<feature type="domain" description="Lysidine-tRNA(Ile) synthetase C-terminal" evidence="11">
    <location>
        <begin position="367"/>
        <end position="399"/>
    </location>
</feature>
<dbReference type="InterPro" id="IPR012094">
    <property type="entry name" value="tRNA_Ile_lys_synt"/>
</dbReference>
<dbReference type="Gene3D" id="3.40.50.620">
    <property type="entry name" value="HUPs"/>
    <property type="match status" value="1"/>
</dbReference>
<name>L2F7J4_9GAMM</name>
<dbReference type="HAMAP" id="MF_01161">
    <property type="entry name" value="tRNA_Ile_lys_synt"/>
    <property type="match status" value="1"/>
</dbReference>
<dbReference type="EMBL" id="ANIN01000001">
    <property type="protein sequence ID" value="ELA08875.1"/>
    <property type="molecule type" value="Genomic_DNA"/>
</dbReference>